<gene>
    <name evidence="2" type="ORF">A2Z10_02345</name>
</gene>
<organism evidence="2 3">
    <name type="scientific">Candidatus Azambacteria bacterium RBG_16_47_10</name>
    <dbReference type="NCBI Taxonomy" id="1797292"/>
    <lineage>
        <taxon>Bacteria</taxon>
        <taxon>Candidatus Azamiibacteriota</taxon>
    </lineage>
</organism>
<evidence type="ECO:0008006" key="4">
    <source>
        <dbReference type="Google" id="ProtNLM"/>
    </source>
</evidence>
<comment type="caution">
    <text evidence="2">The sequence shown here is derived from an EMBL/GenBank/DDBJ whole genome shotgun (WGS) entry which is preliminary data.</text>
</comment>
<feature type="region of interest" description="Disordered" evidence="1">
    <location>
        <begin position="138"/>
        <end position="158"/>
    </location>
</feature>
<name>A0A1F5AZX5_9BACT</name>
<evidence type="ECO:0000313" key="2">
    <source>
        <dbReference type="EMBL" id="OGD23942.1"/>
    </source>
</evidence>
<protein>
    <recommendedName>
        <fullName evidence="4">Type 4 fimbrial biogenesis protein PilX N-terminal domain-containing protein</fullName>
    </recommendedName>
</protein>
<dbReference type="AlphaFoldDB" id="A0A1F5AZX5"/>
<sequence length="158" mass="16667">MMVAIGIFAVVVMITSSTFITSLKGQQKSIAVQNVADNARYAMEIMAKEIRMGDAFVGGGDTIQFISNMPNRAGKTVRFRLDSSAPQILFDDDLDTAGDDEPITGSNSAITTLRFTISGTDPGSQPRVTILLGVTSSGTAPDVASSMTLQTTVSPRSL</sequence>
<evidence type="ECO:0000313" key="3">
    <source>
        <dbReference type="Proteomes" id="UP000176639"/>
    </source>
</evidence>
<accession>A0A1F5AZX5</accession>
<proteinExistence type="predicted"/>
<reference evidence="2 3" key="1">
    <citation type="journal article" date="2016" name="Nat. Commun.">
        <title>Thousands of microbial genomes shed light on interconnected biogeochemical processes in an aquifer system.</title>
        <authorList>
            <person name="Anantharaman K."/>
            <person name="Brown C.T."/>
            <person name="Hug L.A."/>
            <person name="Sharon I."/>
            <person name="Castelle C.J."/>
            <person name="Probst A.J."/>
            <person name="Thomas B.C."/>
            <person name="Singh A."/>
            <person name="Wilkins M.J."/>
            <person name="Karaoz U."/>
            <person name="Brodie E.L."/>
            <person name="Williams K.H."/>
            <person name="Hubbard S.S."/>
            <person name="Banfield J.F."/>
        </authorList>
    </citation>
    <scope>NUCLEOTIDE SEQUENCE [LARGE SCALE GENOMIC DNA]</scope>
</reference>
<evidence type="ECO:0000256" key="1">
    <source>
        <dbReference type="SAM" id="MobiDB-lite"/>
    </source>
</evidence>
<dbReference type="EMBL" id="MEYI01000022">
    <property type="protein sequence ID" value="OGD23942.1"/>
    <property type="molecule type" value="Genomic_DNA"/>
</dbReference>
<dbReference type="Proteomes" id="UP000176639">
    <property type="component" value="Unassembled WGS sequence"/>
</dbReference>